<comment type="caution">
    <text evidence="6">The sequence shown here is derived from an EMBL/GenBank/DDBJ whole genome shotgun (WGS) entry which is preliminary data.</text>
</comment>
<feature type="transmembrane region" description="Helical" evidence="5">
    <location>
        <begin position="88"/>
        <end position="105"/>
    </location>
</feature>
<accession>A0A444B083</accession>
<keyword evidence="2 5" id="KW-0812">Transmembrane</keyword>
<sequence length="114" mass="12499">MRWERHYRDTGRSPMVDLAIFAIPSFTRGSTIALLYFLGMTSVWVLVALYLQIGTGKSDLQTALVGVPAALTAAVAASWAARRVDRRGRQLVIGVIVLVALVFAVRDRREAPAD</sequence>
<dbReference type="PANTHER" id="PTHR42718">
    <property type="entry name" value="MAJOR FACILITATOR SUPERFAMILY MULTIDRUG TRANSPORTER MFSC"/>
    <property type="match status" value="1"/>
</dbReference>
<keyword evidence="7" id="KW-1185">Reference proteome</keyword>
<evidence type="ECO:0000256" key="2">
    <source>
        <dbReference type="ARBA" id="ARBA00022692"/>
    </source>
</evidence>
<dbReference type="EMBL" id="PIPF01000013">
    <property type="protein sequence ID" value="RWU81801.1"/>
    <property type="molecule type" value="Genomic_DNA"/>
</dbReference>
<evidence type="ECO:0000256" key="5">
    <source>
        <dbReference type="SAM" id="Phobius"/>
    </source>
</evidence>
<organism evidence="6 7">
    <name type="scientific">Janibacter hoylei PVAS-1</name>
    <dbReference type="NCBI Taxonomy" id="1210046"/>
    <lineage>
        <taxon>Bacteria</taxon>
        <taxon>Bacillati</taxon>
        <taxon>Actinomycetota</taxon>
        <taxon>Actinomycetes</taxon>
        <taxon>Micrococcales</taxon>
        <taxon>Intrasporangiaceae</taxon>
        <taxon>Janibacter</taxon>
    </lineage>
</organism>
<evidence type="ECO:0000313" key="6">
    <source>
        <dbReference type="EMBL" id="RWU81801.1"/>
    </source>
</evidence>
<evidence type="ECO:0000256" key="3">
    <source>
        <dbReference type="ARBA" id="ARBA00022989"/>
    </source>
</evidence>
<feature type="transmembrane region" description="Helical" evidence="5">
    <location>
        <begin position="63"/>
        <end position="81"/>
    </location>
</feature>
<proteinExistence type="predicted"/>
<dbReference type="SUPFAM" id="SSF103473">
    <property type="entry name" value="MFS general substrate transporter"/>
    <property type="match status" value="1"/>
</dbReference>
<comment type="subcellular location">
    <subcellularLocation>
        <location evidence="1">Membrane</location>
        <topology evidence="1">Multi-pass membrane protein</topology>
    </subcellularLocation>
</comment>
<dbReference type="GO" id="GO:0016020">
    <property type="term" value="C:membrane"/>
    <property type="evidence" value="ECO:0007669"/>
    <property type="project" value="UniProtKB-SubCell"/>
</dbReference>
<keyword evidence="3 5" id="KW-1133">Transmembrane helix</keyword>
<dbReference type="Proteomes" id="UP000288711">
    <property type="component" value="Unassembled WGS sequence"/>
</dbReference>
<keyword evidence="4 5" id="KW-0472">Membrane</keyword>
<gene>
    <name evidence="6" type="ORF">CWN80_13485</name>
</gene>
<dbReference type="InterPro" id="IPR036259">
    <property type="entry name" value="MFS_trans_sf"/>
</dbReference>
<dbReference type="PANTHER" id="PTHR42718:SF39">
    <property type="entry name" value="ACTINORHODIN TRANSPORTER-RELATED"/>
    <property type="match status" value="1"/>
</dbReference>
<evidence type="ECO:0000313" key="7">
    <source>
        <dbReference type="Proteomes" id="UP000288711"/>
    </source>
</evidence>
<protein>
    <recommendedName>
        <fullName evidence="8">MFS transporter</fullName>
    </recommendedName>
</protein>
<dbReference type="Gene3D" id="1.20.1250.20">
    <property type="entry name" value="MFS general substrate transporter like domains"/>
    <property type="match status" value="1"/>
</dbReference>
<dbReference type="AlphaFoldDB" id="A0A444B083"/>
<name>A0A444B083_9MICO</name>
<evidence type="ECO:0000256" key="4">
    <source>
        <dbReference type="ARBA" id="ARBA00023136"/>
    </source>
</evidence>
<feature type="transmembrane region" description="Helical" evidence="5">
    <location>
        <begin position="33"/>
        <end position="51"/>
    </location>
</feature>
<evidence type="ECO:0008006" key="8">
    <source>
        <dbReference type="Google" id="ProtNLM"/>
    </source>
</evidence>
<evidence type="ECO:0000256" key="1">
    <source>
        <dbReference type="ARBA" id="ARBA00004141"/>
    </source>
</evidence>
<reference evidence="6 7" key="1">
    <citation type="journal article" date="2009" name="Int. J. Syst. Evol. Microbiol.">
        <title>Janibacter hoylei sp. nov., Bacillus isronensis sp. nov. and Bacillus aryabhattai sp. nov., isolated from cryotubes used for collecting air from the upper atmosphere.</title>
        <authorList>
            <person name="Shivaji S."/>
            <person name="Chaturvedi P."/>
            <person name="Begum Z."/>
            <person name="Pindi P.K."/>
            <person name="Manorama R."/>
            <person name="Padmanaban D.A."/>
            <person name="Shouche Y.S."/>
            <person name="Pawar S."/>
            <person name="Vaishampayan P."/>
            <person name="Dutt C.B."/>
            <person name="Datta G.N."/>
            <person name="Manchanda R.K."/>
            <person name="Rao U.R."/>
            <person name="Bhargava P.M."/>
            <person name="Narlikar J.V."/>
        </authorList>
    </citation>
    <scope>NUCLEOTIDE SEQUENCE [LARGE SCALE GENOMIC DNA]</scope>
    <source>
        <strain evidence="6 7">PVAS-1</strain>
    </source>
</reference>